<comment type="caution">
    <text evidence="3">The sequence shown here is derived from an EMBL/GenBank/DDBJ whole genome shotgun (WGS) entry which is preliminary data.</text>
</comment>
<dbReference type="PRINTS" id="PR00081">
    <property type="entry name" value="GDHRDH"/>
</dbReference>
<dbReference type="AlphaFoldDB" id="A0A9D0YQW9"/>
<name>A0A9D0YQW9_9FIRM</name>
<dbReference type="Gene3D" id="3.40.50.720">
    <property type="entry name" value="NAD(P)-binding Rossmann-like Domain"/>
    <property type="match status" value="1"/>
</dbReference>
<reference evidence="3" key="1">
    <citation type="submission" date="2020-10" db="EMBL/GenBank/DDBJ databases">
        <authorList>
            <person name="Gilroy R."/>
        </authorList>
    </citation>
    <scope>NUCLEOTIDE SEQUENCE</scope>
    <source>
        <strain evidence="3">ChiGjej2B2-12916</strain>
    </source>
</reference>
<proteinExistence type="inferred from homology"/>
<evidence type="ECO:0000313" key="4">
    <source>
        <dbReference type="Proteomes" id="UP000886879"/>
    </source>
</evidence>
<dbReference type="PRINTS" id="PR00080">
    <property type="entry name" value="SDRFAMILY"/>
</dbReference>
<dbReference type="NCBIfam" id="NF047420">
    <property type="entry name" value="EF_P_mod_YmfI"/>
    <property type="match status" value="1"/>
</dbReference>
<dbReference type="InterPro" id="IPR020904">
    <property type="entry name" value="Sc_DH/Rdtase_CS"/>
</dbReference>
<protein>
    <submittedName>
        <fullName evidence="3">3-oxoacyl-ACP reductase FabG</fullName>
    </submittedName>
</protein>
<dbReference type="NCBIfam" id="NF009466">
    <property type="entry name" value="PRK12826.1-2"/>
    <property type="match status" value="1"/>
</dbReference>
<evidence type="ECO:0000256" key="2">
    <source>
        <dbReference type="ARBA" id="ARBA00023002"/>
    </source>
</evidence>
<organism evidence="3 4">
    <name type="scientific">Candidatus Enterenecus faecium</name>
    <dbReference type="NCBI Taxonomy" id="2840780"/>
    <lineage>
        <taxon>Bacteria</taxon>
        <taxon>Bacillati</taxon>
        <taxon>Bacillota</taxon>
        <taxon>Clostridia</taxon>
        <taxon>Eubacteriales</taxon>
        <taxon>Candidatus Enterenecus</taxon>
    </lineage>
</organism>
<dbReference type="PANTHER" id="PTHR42760:SF40">
    <property type="entry name" value="3-OXOACYL-[ACYL-CARRIER-PROTEIN] REDUCTASE, CHLOROPLASTIC"/>
    <property type="match status" value="1"/>
</dbReference>
<dbReference type="GO" id="GO:0016616">
    <property type="term" value="F:oxidoreductase activity, acting on the CH-OH group of donors, NAD or NADP as acceptor"/>
    <property type="evidence" value="ECO:0007669"/>
    <property type="project" value="TreeGrafter"/>
</dbReference>
<evidence type="ECO:0000256" key="1">
    <source>
        <dbReference type="ARBA" id="ARBA00006484"/>
    </source>
</evidence>
<gene>
    <name evidence="3" type="primary">fabG</name>
    <name evidence="3" type="ORF">IAD31_02870</name>
</gene>
<dbReference type="PROSITE" id="PS00061">
    <property type="entry name" value="ADH_SHORT"/>
    <property type="match status" value="1"/>
</dbReference>
<dbReference type="GO" id="GO:0030497">
    <property type="term" value="P:fatty acid elongation"/>
    <property type="evidence" value="ECO:0007669"/>
    <property type="project" value="TreeGrafter"/>
</dbReference>
<dbReference type="FunFam" id="3.40.50.720:FF:000173">
    <property type="entry name" value="3-oxoacyl-[acyl-carrier protein] reductase"/>
    <property type="match status" value="1"/>
</dbReference>
<comment type="similarity">
    <text evidence="1">Belongs to the short-chain dehydrogenases/reductases (SDR) family.</text>
</comment>
<sequence>MKYALITGASGGIGAATARAFAQAGYGVAIHAHRSVDKLHALAQELSALSVPVLEVCADLSDPVQAKTMVDNVLEKFCQLDILVCCSGLSHVGLVTDIDPQQWRTLFGVNVDGMHYCCQAVLPHMVHRKEGCILTVSSMWGQVGASCEVAYSATKGAVITYTKALAQEVGPSNIRVNCIAPGVIATEMNAHLSPEDLEALADETPLGRIGTPEECAACALFLASDGASFVTGQVLAPNGGLVI</sequence>
<keyword evidence="2" id="KW-0560">Oxidoreductase</keyword>
<dbReference type="InterPro" id="IPR036291">
    <property type="entry name" value="NAD(P)-bd_dom_sf"/>
</dbReference>
<dbReference type="PANTHER" id="PTHR42760">
    <property type="entry name" value="SHORT-CHAIN DEHYDROGENASES/REDUCTASES FAMILY MEMBER"/>
    <property type="match status" value="1"/>
</dbReference>
<reference evidence="3" key="2">
    <citation type="journal article" date="2021" name="PeerJ">
        <title>Extensive microbial diversity within the chicken gut microbiome revealed by metagenomics and culture.</title>
        <authorList>
            <person name="Gilroy R."/>
            <person name="Ravi A."/>
            <person name="Getino M."/>
            <person name="Pursley I."/>
            <person name="Horton D.L."/>
            <person name="Alikhan N.F."/>
            <person name="Baker D."/>
            <person name="Gharbi K."/>
            <person name="Hall N."/>
            <person name="Watson M."/>
            <person name="Adriaenssens E.M."/>
            <person name="Foster-Nyarko E."/>
            <person name="Jarju S."/>
            <person name="Secka A."/>
            <person name="Antonio M."/>
            <person name="Oren A."/>
            <person name="Chaudhuri R.R."/>
            <person name="La Ragione R."/>
            <person name="Hildebrand F."/>
            <person name="Pallen M.J."/>
        </authorList>
    </citation>
    <scope>NUCLEOTIDE SEQUENCE</scope>
    <source>
        <strain evidence="3">ChiGjej2B2-12916</strain>
    </source>
</reference>
<dbReference type="Proteomes" id="UP000886879">
    <property type="component" value="Unassembled WGS sequence"/>
</dbReference>
<accession>A0A9D0YQW9</accession>
<dbReference type="SUPFAM" id="SSF51735">
    <property type="entry name" value="NAD(P)-binding Rossmann-fold domains"/>
    <property type="match status" value="1"/>
</dbReference>
<dbReference type="InterPro" id="IPR002347">
    <property type="entry name" value="SDR_fam"/>
</dbReference>
<dbReference type="Pfam" id="PF13561">
    <property type="entry name" value="adh_short_C2"/>
    <property type="match status" value="1"/>
</dbReference>
<evidence type="ECO:0000313" key="3">
    <source>
        <dbReference type="EMBL" id="HIQ60521.1"/>
    </source>
</evidence>
<dbReference type="EMBL" id="DVFO01000026">
    <property type="protein sequence ID" value="HIQ60521.1"/>
    <property type="molecule type" value="Genomic_DNA"/>
</dbReference>